<comment type="caution">
    <text evidence="2">The sequence shown here is derived from an EMBL/GenBank/DDBJ whole genome shotgun (WGS) entry which is preliminary data.</text>
</comment>
<dbReference type="SUPFAM" id="SSF51556">
    <property type="entry name" value="Metallo-dependent hydrolases"/>
    <property type="match status" value="1"/>
</dbReference>
<reference evidence="2 3" key="1">
    <citation type="journal article" date="2016" name="Nat. Commun.">
        <title>Thousands of microbial genomes shed light on interconnected biogeochemical processes in an aquifer system.</title>
        <authorList>
            <person name="Anantharaman K."/>
            <person name="Brown C.T."/>
            <person name="Hug L.A."/>
            <person name="Sharon I."/>
            <person name="Castelle C.J."/>
            <person name="Probst A.J."/>
            <person name="Thomas B.C."/>
            <person name="Singh A."/>
            <person name="Wilkins M.J."/>
            <person name="Karaoz U."/>
            <person name="Brodie E.L."/>
            <person name="Williams K.H."/>
            <person name="Hubbard S.S."/>
            <person name="Banfield J.F."/>
        </authorList>
    </citation>
    <scope>NUCLEOTIDE SEQUENCE [LARGE SCALE GENOMIC DNA]</scope>
</reference>
<dbReference type="Pfam" id="PF04909">
    <property type="entry name" value="Amidohydro_2"/>
    <property type="match status" value="1"/>
</dbReference>
<dbReference type="InterPro" id="IPR006680">
    <property type="entry name" value="Amidohydro-rel"/>
</dbReference>
<protein>
    <recommendedName>
        <fullName evidence="1">Amidohydrolase-related domain-containing protein</fullName>
    </recommendedName>
</protein>
<dbReference type="GO" id="GO:0016787">
    <property type="term" value="F:hydrolase activity"/>
    <property type="evidence" value="ECO:0007669"/>
    <property type="project" value="InterPro"/>
</dbReference>
<dbReference type="AlphaFoldDB" id="A0A1F7FIF5"/>
<proteinExistence type="predicted"/>
<sequence>MMFFDCNVNIGKKTLGFPGTPETIDDLVKEMDEAGVECALVRHYSGQYNLPGLGNKKLISETAANPCLYNCFSLEPDRCRNPKTAFSYLDEIIGDSASAGIIYPASMNISVAEWCLGPLLAAMEQRHLPLFLPYDEIELNDLHGALNNHPELVAVLTHIPYEAERKLISLLTLHGNLHIDISPPYSVFNGIERLCKEIGANRLLFGSFYPEAVMGASVGSLMYADITEEEKTLIGFENMSNLLNNRKA</sequence>
<feature type="domain" description="Amidohydrolase-related" evidence="1">
    <location>
        <begin position="118"/>
        <end position="233"/>
    </location>
</feature>
<dbReference type="Gene3D" id="3.20.20.140">
    <property type="entry name" value="Metal-dependent hydrolases"/>
    <property type="match status" value="1"/>
</dbReference>
<dbReference type="InterPro" id="IPR032466">
    <property type="entry name" value="Metal_Hydrolase"/>
</dbReference>
<evidence type="ECO:0000313" key="3">
    <source>
        <dbReference type="Proteomes" id="UP000179243"/>
    </source>
</evidence>
<evidence type="ECO:0000259" key="1">
    <source>
        <dbReference type="Pfam" id="PF04909"/>
    </source>
</evidence>
<accession>A0A1F7FIF5</accession>
<organism evidence="2 3">
    <name type="scientific">Candidatus Raymondbacteria bacterium RIFOXYD12_FULL_49_13</name>
    <dbReference type="NCBI Taxonomy" id="1817890"/>
    <lineage>
        <taxon>Bacteria</taxon>
        <taxon>Raymondiibacteriota</taxon>
    </lineage>
</organism>
<evidence type="ECO:0000313" key="2">
    <source>
        <dbReference type="EMBL" id="OGK06246.1"/>
    </source>
</evidence>
<dbReference type="EMBL" id="MFYX01000033">
    <property type="protein sequence ID" value="OGK06246.1"/>
    <property type="molecule type" value="Genomic_DNA"/>
</dbReference>
<name>A0A1F7FIF5_UNCRA</name>
<gene>
    <name evidence="2" type="ORF">A2519_08205</name>
</gene>
<dbReference type="Proteomes" id="UP000179243">
    <property type="component" value="Unassembled WGS sequence"/>
</dbReference>